<dbReference type="PANTHER" id="PTHR35896">
    <property type="entry name" value="IG-LIKE DOMAIN-CONTAINING PROTEIN"/>
    <property type="match status" value="1"/>
</dbReference>
<accession>M2SU09</accession>
<evidence type="ECO:0000313" key="2">
    <source>
        <dbReference type="EMBL" id="EMD60272.1"/>
    </source>
</evidence>
<proteinExistence type="predicted"/>
<sequence>MLQGFIDLSDNEPTQCRTSSFKITLIHVTISTLTIWGFFDICLIVFRNASWEKLGQTKNDTTQCWCGTQNEEVVAMGCIYDHIAVDWLPSHCHDADLVAEFDASGPGTNGMWPYYRIESQGILGRNFIPIEDDPTTTIDTLAQREENYWATTEWHVAHCLFTWRKQIKFLGQDMKGHLMEPWNARETHAKHCSEYIWNVIRQGRSLDEITTFIPGNARHVDE</sequence>
<keyword evidence="1" id="KW-0812">Transmembrane</keyword>
<organism evidence="2 3">
    <name type="scientific">Cochliobolus sativus (strain ND90Pr / ATCC 201652)</name>
    <name type="common">Common root rot and spot blotch fungus</name>
    <name type="synonym">Bipolaris sorokiniana</name>
    <dbReference type="NCBI Taxonomy" id="665912"/>
    <lineage>
        <taxon>Eukaryota</taxon>
        <taxon>Fungi</taxon>
        <taxon>Dikarya</taxon>
        <taxon>Ascomycota</taxon>
        <taxon>Pezizomycotina</taxon>
        <taxon>Dothideomycetes</taxon>
        <taxon>Pleosporomycetidae</taxon>
        <taxon>Pleosporales</taxon>
        <taxon>Pleosporineae</taxon>
        <taxon>Pleosporaceae</taxon>
        <taxon>Bipolaris</taxon>
    </lineage>
</organism>
<protein>
    <submittedName>
        <fullName evidence="2">Uncharacterized protein</fullName>
    </submittedName>
</protein>
<dbReference type="InterPro" id="IPR053008">
    <property type="entry name" value="Phomopsin_biosynth_assoc"/>
</dbReference>
<dbReference type="PANTHER" id="PTHR35896:SF3">
    <property type="entry name" value="MAJOR FACILITATOR SUPERFAMILY TRANSPORTER"/>
    <property type="match status" value="1"/>
</dbReference>
<dbReference type="KEGG" id="bsc:COCSADRAFT_30290"/>
<reference evidence="2 3" key="1">
    <citation type="journal article" date="2012" name="PLoS Pathog.">
        <title>Diverse lifestyles and strategies of plant pathogenesis encoded in the genomes of eighteen Dothideomycetes fungi.</title>
        <authorList>
            <person name="Ohm R.A."/>
            <person name="Feau N."/>
            <person name="Henrissat B."/>
            <person name="Schoch C.L."/>
            <person name="Horwitz B.A."/>
            <person name="Barry K.W."/>
            <person name="Condon B.J."/>
            <person name="Copeland A.C."/>
            <person name="Dhillon B."/>
            <person name="Glaser F."/>
            <person name="Hesse C.N."/>
            <person name="Kosti I."/>
            <person name="LaButti K."/>
            <person name="Lindquist E.A."/>
            <person name="Lucas S."/>
            <person name="Salamov A.A."/>
            <person name="Bradshaw R.E."/>
            <person name="Ciuffetti L."/>
            <person name="Hamelin R.C."/>
            <person name="Kema G.H.J."/>
            <person name="Lawrence C."/>
            <person name="Scott J.A."/>
            <person name="Spatafora J.W."/>
            <person name="Turgeon B.G."/>
            <person name="de Wit P.J.G.M."/>
            <person name="Zhong S."/>
            <person name="Goodwin S.B."/>
            <person name="Grigoriev I.V."/>
        </authorList>
    </citation>
    <scope>NUCLEOTIDE SEQUENCE [LARGE SCALE GENOMIC DNA]</scope>
    <source>
        <strain evidence="3">ND90Pr / ATCC 201652</strain>
    </source>
</reference>
<dbReference type="EMBL" id="KB445651">
    <property type="protein sequence ID" value="EMD60272.1"/>
    <property type="molecule type" value="Genomic_DNA"/>
</dbReference>
<evidence type="ECO:0000256" key="1">
    <source>
        <dbReference type="SAM" id="Phobius"/>
    </source>
</evidence>
<dbReference type="HOGENOM" id="CLU_083404_0_0_1"/>
<keyword evidence="1" id="KW-1133">Transmembrane helix</keyword>
<reference evidence="3" key="2">
    <citation type="journal article" date="2013" name="PLoS Genet.">
        <title>Comparative genome structure, secondary metabolite, and effector coding capacity across Cochliobolus pathogens.</title>
        <authorList>
            <person name="Condon B.J."/>
            <person name="Leng Y."/>
            <person name="Wu D."/>
            <person name="Bushley K.E."/>
            <person name="Ohm R.A."/>
            <person name="Otillar R."/>
            <person name="Martin J."/>
            <person name="Schackwitz W."/>
            <person name="Grimwood J."/>
            <person name="MohdZainudin N."/>
            <person name="Xue C."/>
            <person name="Wang R."/>
            <person name="Manning V.A."/>
            <person name="Dhillon B."/>
            <person name="Tu Z.J."/>
            <person name="Steffenson B.J."/>
            <person name="Salamov A."/>
            <person name="Sun H."/>
            <person name="Lowry S."/>
            <person name="LaButti K."/>
            <person name="Han J."/>
            <person name="Copeland A."/>
            <person name="Lindquist E."/>
            <person name="Barry K."/>
            <person name="Schmutz J."/>
            <person name="Baker S.E."/>
            <person name="Ciuffetti L.M."/>
            <person name="Grigoriev I.V."/>
            <person name="Zhong S."/>
            <person name="Turgeon B.G."/>
        </authorList>
    </citation>
    <scope>NUCLEOTIDE SEQUENCE [LARGE SCALE GENOMIC DNA]</scope>
    <source>
        <strain evidence="3">ND90Pr / ATCC 201652</strain>
    </source>
</reference>
<dbReference type="GeneID" id="19136215"/>
<gene>
    <name evidence="2" type="ORF">COCSADRAFT_30290</name>
</gene>
<name>M2SU09_COCSN</name>
<feature type="transmembrane region" description="Helical" evidence="1">
    <location>
        <begin position="25"/>
        <end position="46"/>
    </location>
</feature>
<keyword evidence="3" id="KW-1185">Reference proteome</keyword>
<evidence type="ECO:0000313" key="3">
    <source>
        <dbReference type="Proteomes" id="UP000016934"/>
    </source>
</evidence>
<dbReference type="OrthoDB" id="3501153at2759"/>
<keyword evidence="1" id="KW-0472">Membrane</keyword>
<dbReference type="RefSeq" id="XP_007704043.1">
    <property type="nucleotide sequence ID" value="XM_007705853.1"/>
</dbReference>
<dbReference type="OMA" id="NYWATTE"/>
<dbReference type="AlphaFoldDB" id="M2SU09"/>
<dbReference type="Proteomes" id="UP000016934">
    <property type="component" value="Unassembled WGS sequence"/>
</dbReference>